<dbReference type="AlphaFoldDB" id="A0A921JDY0"/>
<feature type="domain" description="HTH araC/xylS-type" evidence="5">
    <location>
        <begin position="260"/>
        <end position="358"/>
    </location>
</feature>
<dbReference type="InterPro" id="IPR018060">
    <property type="entry name" value="HTH_AraC"/>
</dbReference>
<dbReference type="EMBL" id="DYYG01000011">
    <property type="protein sequence ID" value="HJE22657.1"/>
    <property type="molecule type" value="Genomic_DNA"/>
</dbReference>
<comment type="caution">
    <text evidence="6">The sequence shown here is derived from an EMBL/GenBank/DDBJ whole genome shotgun (WGS) entry which is preliminary data.</text>
</comment>
<evidence type="ECO:0000256" key="4">
    <source>
        <dbReference type="SAM" id="MobiDB-lite"/>
    </source>
</evidence>
<dbReference type="InterPro" id="IPR009057">
    <property type="entry name" value="Homeodomain-like_sf"/>
</dbReference>
<dbReference type="GO" id="GO:0000976">
    <property type="term" value="F:transcription cis-regulatory region binding"/>
    <property type="evidence" value="ECO:0007669"/>
    <property type="project" value="TreeGrafter"/>
</dbReference>
<keyword evidence="3" id="KW-0804">Transcription</keyword>
<reference evidence="6" key="2">
    <citation type="submission" date="2021-09" db="EMBL/GenBank/DDBJ databases">
        <authorList>
            <person name="Gilroy R."/>
        </authorList>
    </citation>
    <scope>NUCLEOTIDE SEQUENCE</scope>
    <source>
        <strain evidence="6">316</strain>
    </source>
</reference>
<organism evidence="6 7">
    <name type="scientific">Methylorubrum populi</name>
    <dbReference type="NCBI Taxonomy" id="223967"/>
    <lineage>
        <taxon>Bacteria</taxon>
        <taxon>Pseudomonadati</taxon>
        <taxon>Pseudomonadota</taxon>
        <taxon>Alphaproteobacteria</taxon>
        <taxon>Hyphomicrobiales</taxon>
        <taxon>Methylobacteriaceae</taxon>
        <taxon>Methylorubrum</taxon>
    </lineage>
</organism>
<gene>
    <name evidence="6" type="ORF">K8W01_03220</name>
</gene>
<evidence type="ECO:0000259" key="5">
    <source>
        <dbReference type="PROSITE" id="PS01124"/>
    </source>
</evidence>
<evidence type="ECO:0000256" key="2">
    <source>
        <dbReference type="ARBA" id="ARBA00023125"/>
    </source>
</evidence>
<dbReference type="Pfam" id="PF12833">
    <property type="entry name" value="HTH_18"/>
    <property type="match status" value="1"/>
</dbReference>
<dbReference type="PROSITE" id="PS01124">
    <property type="entry name" value="HTH_ARAC_FAMILY_2"/>
    <property type="match status" value="1"/>
</dbReference>
<evidence type="ECO:0000313" key="6">
    <source>
        <dbReference type="EMBL" id="HJE22657.1"/>
    </source>
</evidence>
<dbReference type="Pfam" id="PF12625">
    <property type="entry name" value="Arabinose_bd"/>
    <property type="match status" value="1"/>
</dbReference>
<accession>A0A921JDY0</accession>
<evidence type="ECO:0000313" key="7">
    <source>
        <dbReference type="Proteomes" id="UP000742631"/>
    </source>
</evidence>
<sequence>MSSFVIVEPPGCSGRTVKAGDPSANGKPLPVPIGHPRVGPAIYATLTELGADPDDLLAELRLDPRLFDGGKLVSYADLGRLIVLGAERTNCPHLGLLVGQRVTLASLGRVGLLMRHSNTVGDALRVLEAHSGTQNWGAVVGLGTNDGVTVLSYAPYGPEAESAAIHSERALATMTNVIRTLCGVDWAPEEVLLPRSKPRESFPYDRFFRAPVRFDQEMAALVFLADLLDKRLEGADPVVRRLAEGRIRQLEAKQSSNLTDELRRYLRTQVTRQRCKAERVARMRLVHRRTLSRHLRAEGTTFRQLSNEALFRVAKQLLTDTSMSLTQISTALNFSEPAAFTHAFRRWSGMAPSAWRRAHRPVRSSDGAQEEPYPTGRGDMRCGDSFPSLPASL</sequence>
<dbReference type="InterPro" id="IPR032687">
    <property type="entry name" value="AraC-type_N"/>
</dbReference>
<dbReference type="Gene3D" id="1.10.10.60">
    <property type="entry name" value="Homeodomain-like"/>
    <property type="match status" value="1"/>
</dbReference>
<dbReference type="GO" id="GO:0005829">
    <property type="term" value="C:cytosol"/>
    <property type="evidence" value="ECO:0007669"/>
    <property type="project" value="TreeGrafter"/>
</dbReference>
<keyword evidence="2" id="KW-0238">DNA-binding</keyword>
<protein>
    <submittedName>
        <fullName evidence="6">AraC family transcriptional regulator</fullName>
    </submittedName>
</protein>
<reference evidence="6" key="1">
    <citation type="journal article" date="2021" name="PeerJ">
        <title>Extensive microbial diversity within the chicken gut microbiome revealed by metagenomics and culture.</title>
        <authorList>
            <person name="Gilroy R."/>
            <person name="Ravi A."/>
            <person name="Getino M."/>
            <person name="Pursley I."/>
            <person name="Horton D.L."/>
            <person name="Alikhan N.F."/>
            <person name="Baker D."/>
            <person name="Gharbi K."/>
            <person name="Hall N."/>
            <person name="Watson M."/>
            <person name="Adriaenssens E.M."/>
            <person name="Foster-Nyarko E."/>
            <person name="Jarju S."/>
            <person name="Secka A."/>
            <person name="Antonio M."/>
            <person name="Oren A."/>
            <person name="Chaudhuri R.R."/>
            <person name="La Ragione R."/>
            <person name="Hildebrand F."/>
            <person name="Pallen M.J."/>
        </authorList>
    </citation>
    <scope>NUCLEOTIDE SEQUENCE</scope>
    <source>
        <strain evidence="6">316</strain>
    </source>
</reference>
<name>A0A921JDY0_9HYPH</name>
<evidence type="ECO:0000256" key="3">
    <source>
        <dbReference type="ARBA" id="ARBA00023163"/>
    </source>
</evidence>
<dbReference type="PANTHER" id="PTHR47894">
    <property type="entry name" value="HTH-TYPE TRANSCRIPTIONAL REGULATOR GADX"/>
    <property type="match status" value="1"/>
</dbReference>
<dbReference type="Proteomes" id="UP000742631">
    <property type="component" value="Unassembled WGS sequence"/>
</dbReference>
<proteinExistence type="predicted"/>
<evidence type="ECO:0000256" key="1">
    <source>
        <dbReference type="ARBA" id="ARBA00023015"/>
    </source>
</evidence>
<dbReference type="GO" id="GO:0003700">
    <property type="term" value="F:DNA-binding transcription factor activity"/>
    <property type="evidence" value="ECO:0007669"/>
    <property type="project" value="InterPro"/>
</dbReference>
<feature type="region of interest" description="Disordered" evidence="4">
    <location>
        <begin position="356"/>
        <end position="393"/>
    </location>
</feature>
<dbReference type="SMART" id="SM00342">
    <property type="entry name" value="HTH_ARAC"/>
    <property type="match status" value="1"/>
</dbReference>
<keyword evidence="1" id="KW-0805">Transcription regulation</keyword>
<dbReference type="PANTHER" id="PTHR47894:SF4">
    <property type="entry name" value="HTH-TYPE TRANSCRIPTIONAL REGULATOR GADX"/>
    <property type="match status" value="1"/>
</dbReference>
<dbReference type="SUPFAM" id="SSF46689">
    <property type="entry name" value="Homeodomain-like"/>
    <property type="match status" value="1"/>
</dbReference>